<protein>
    <recommendedName>
        <fullName evidence="8">ABC transmembrane type-1 domain-containing protein</fullName>
    </recommendedName>
</protein>
<dbReference type="Gene3D" id="1.10.3720.10">
    <property type="entry name" value="MetI-like"/>
    <property type="match status" value="1"/>
</dbReference>
<keyword evidence="6 7" id="KW-0472">Membrane</keyword>
<dbReference type="PANTHER" id="PTHR30193:SF37">
    <property type="entry name" value="INNER MEMBRANE ABC TRANSPORTER PERMEASE PROTEIN YCJO"/>
    <property type="match status" value="1"/>
</dbReference>
<dbReference type="AlphaFoldDB" id="A0A6J4UQA3"/>
<evidence type="ECO:0000256" key="6">
    <source>
        <dbReference type="ARBA" id="ARBA00023136"/>
    </source>
</evidence>
<keyword evidence="5 7" id="KW-1133">Transmembrane helix</keyword>
<dbReference type="GO" id="GO:0005886">
    <property type="term" value="C:plasma membrane"/>
    <property type="evidence" value="ECO:0007669"/>
    <property type="project" value="UniProtKB-SubCell"/>
</dbReference>
<dbReference type="PANTHER" id="PTHR30193">
    <property type="entry name" value="ABC TRANSPORTER PERMEASE PROTEIN"/>
    <property type="match status" value="1"/>
</dbReference>
<feature type="transmembrane region" description="Helical" evidence="7">
    <location>
        <begin position="46"/>
        <end position="69"/>
    </location>
</feature>
<feature type="transmembrane region" description="Helical" evidence="7">
    <location>
        <begin position="108"/>
        <end position="127"/>
    </location>
</feature>
<comment type="subcellular location">
    <subcellularLocation>
        <location evidence="1 7">Cell membrane</location>
        <topology evidence="1 7">Multi-pass membrane protein</topology>
    </subcellularLocation>
</comment>
<dbReference type="Pfam" id="PF00528">
    <property type="entry name" value="BPD_transp_1"/>
    <property type="match status" value="1"/>
</dbReference>
<evidence type="ECO:0000256" key="5">
    <source>
        <dbReference type="ARBA" id="ARBA00022989"/>
    </source>
</evidence>
<evidence type="ECO:0000256" key="3">
    <source>
        <dbReference type="ARBA" id="ARBA00022475"/>
    </source>
</evidence>
<dbReference type="InterPro" id="IPR035906">
    <property type="entry name" value="MetI-like_sf"/>
</dbReference>
<name>A0A6J4UQA3_9BACT</name>
<feature type="transmembrane region" description="Helical" evidence="7">
    <location>
        <begin position="295"/>
        <end position="317"/>
    </location>
</feature>
<organism evidence="9">
    <name type="scientific">uncultured Thermomicrobiales bacterium</name>
    <dbReference type="NCBI Taxonomy" id="1645740"/>
    <lineage>
        <taxon>Bacteria</taxon>
        <taxon>Pseudomonadati</taxon>
        <taxon>Thermomicrobiota</taxon>
        <taxon>Thermomicrobia</taxon>
        <taxon>Thermomicrobiales</taxon>
        <taxon>environmental samples</taxon>
    </lineage>
</organism>
<evidence type="ECO:0000256" key="2">
    <source>
        <dbReference type="ARBA" id="ARBA00022448"/>
    </source>
</evidence>
<evidence type="ECO:0000256" key="7">
    <source>
        <dbReference type="RuleBase" id="RU363032"/>
    </source>
</evidence>
<sequence>MAQISGSGPPPAVGVGSVAGAPTVAPQRRATALLRAGQRRADWTPYLFLALPLALYAMWVIGPMFYSFWMSLTDTDGLTYSEFVGLANYRRLVNDDIFWVSFWNNVKWLVIFITVPTVGGLGLALLLNQDLPGTRLFKAAIFSPMVLSSAVVAAVWSWVFFPQDGLINSTLDLLGYGGERIGWLADPDLAIYSIIGAATWRQIGYVMLIYLAGLKNVDPSLVDAAKTDGASSWRSFRDVVFPLLQPVTVIVVVISVIDALRAFDLVQLMTRGGPYNRSNVLGFMMYEEAFENYNMGYGAALAVVLMLISMVFIFTYLRRMLKDELEY</sequence>
<feature type="transmembrane region" description="Helical" evidence="7">
    <location>
        <begin position="139"/>
        <end position="161"/>
    </location>
</feature>
<proteinExistence type="inferred from homology"/>
<dbReference type="InterPro" id="IPR051393">
    <property type="entry name" value="ABC_transporter_permease"/>
</dbReference>
<dbReference type="GO" id="GO:0055085">
    <property type="term" value="P:transmembrane transport"/>
    <property type="evidence" value="ECO:0007669"/>
    <property type="project" value="InterPro"/>
</dbReference>
<reference evidence="9" key="1">
    <citation type="submission" date="2020-02" db="EMBL/GenBank/DDBJ databases">
        <authorList>
            <person name="Meier V. D."/>
        </authorList>
    </citation>
    <scope>NUCLEOTIDE SEQUENCE</scope>
    <source>
        <strain evidence="9">AVDCRST_MAG19</strain>
    </source>
</reference>
<evidence type="ECO:0000313" key="9">
    <source>
        <dbReference type="EMBL" id="CAA9555768.1"/>
    </source>
</evidence>
<keyword evidence="3" id="KW-1003">Cell membrane</keyword>
<keyword evidence="2 7" id="KW-0813">Transport</keyword>
<accession>A0A6J4UQA3</accession>
<evidence type="ECO:0000259" key="8">
    <source>
        <dbReference type="PROSITE" id="PS50928"/>
    </source>
</evidence>
<evidence type="ECO:0000256" key="4">
    <source>
        <dbReference type="ARBA" id="ARBA00022692"/>
    </source>
</evidence>
<evidence type="ECO:0000256" key="1">
    <source>
        <dbReference type="ARBA" id="ARBA00004651"/>
    </source>
</evidence>
<feature type="transmembrane region" description="Helical" evidence="7">
    <location>
        <begin position="239"/>
        <end position="260"/>
    </location>
</feature>
<comment type="similarity">
    <text evidence="7">Belongs to the binding-protein-dependent transport system permease family.</text>
</comment>
<feature type="transmembrane region" description="Helical" evidence="7">
    <location>
        <begin position="189"/>
        <end position="211"/>
    </location>
</feature>
<dbReference type="SUPFAM" id="SSF161098">
    <property type="entry name" value="MetI-like"/>
    <property type="match status" value="1"/>
</dbReference>
<gene>
    <name evidence="9" type="ORF">AVDCRST_MAG19-1202</name>
</gene>
<dbReference type="EMBL" id="CADCWL010000050">
    <property type="protein sequence ID" value="CAA9555768.1"/>
    <property type="molecule type" value="Genomic_DNA"/>
</dbReference>
<dbReference type="CDD" id="cd06261">
    <property type="entry name" value="TM_PBP2"/>
    <property type="match status" value="1"/>
</dbReference>
<keyword evidence="4 7" id="KW-0812">Transmembrane</keyword>
<dbReference type="InterPro" id="IPR000515">
    <property type="entry name" value="MetI-like"/>
</dbReference>
<dbReference type="PROSITE" id="PS50928">
    <property type="entry name" value="ABC_TM1"/>
    <property type="match status" value="1"/>
</dbReference>
<feature type="domain" description="ABC transmembrane type-1" evidence="8">
    <location>
        <begin position="102"/>
        <end position="318"/>
    </location>
</feature>